<name>A0A0W8G0D3_9ZZZZ</name>
<gene>
    <name evidence="1" type="ORF">ASZ90_003547</name>
</gene>
<protein>
    <recommendedName>
        <fullName evidence="2">DUF4905 domain-containing protein</fullName>
    </recommendedName>
</protein>
<sequence>MKFEKHIEYKPNKQIWRILITDDENIVIEKRDTADKQVYFDSFELESNQNIFSDLQLDEKFWIGIEKVYRGVILFHKYSKPDMPGHKEIIAYDVKLKQVLWRNEELSYLFVYDGKVYCFKQQFEGRNFYTLNYQSGELIEDLGNNAERVNSIYNQSREEEGFDDYIFPGTFESENEKVSGIIKELKSNLEILGEVEYTVFRNVLFASYHSKVFDNSMVNKFTAIDSDNGKELLNLTLTPNTESFMTDSFFVYKNFLFLLKGKEELDIYIIN</sequence>
<organism evidence="1">
    <name type="scientific">hydrocarbon metagenome</name>
    <dbReference type="NCBI Taxonomy" id="938273"/>
    <lineage>
        <taxon>unclassified sequences</taxon>
        <taxon>metagenomes</taxon>
        <taxon>ecological metagenomes</taxon>
    </lineage>
</organism>
<accession>A0A0W8G0D3</accession>
<dbReference type="InterPro" id="IPR032595">
    <property type="entry name" value="DUF4905"/>
</dbReference>
<dbReference type="AlphaFoldDB" id="A0A0W8G0D3"/>
<reference evidence="1" key="1">
    <citation type="journal article" date="2015" name="Proc. Natl. Acad. Sci. U.S.A.">
        <title>Networks of energetic and metabolic interactions define dynamics in microbial communities.</title>
        <authorList>
            <person name="Embree M."/>
            <person name="Liu J.K."/>
            <person name="Al-Bassam M.M."/>
            <person name="Zengler K."/>
        </authorList>
    </citation>
    <scope>NUCLEOTIDE SEQUENCE</scope>
</reference>
<evidence type="ECO:0008006" key="2">
    <source>
        <dbReference type="Google" id="ProtNLM"/>
    </source>
</evidence>
<comment type="caution">
    <text evidence="1">The sequence shown here is derived from an EMBL/GenBank/DDBJ whole genome shotgun (WGS) entry which is preliminary data.</text>
</comment>
<evidence type="ECO:0000313" key="1">
    <source>
        <dbReference type="EMBL" id="KUG26612.1"/>
    </source>
</evidence>
<proteinExistence type="predicted"/>
<dbReference type="EMBL" id="LNQE01000431">
    <property type="protein sequence ID" value="KUG26612.1"/>
    <property type="molecule type" value="Genomic_DNA"/>
</dbReference>
<dbReference type="Pfam" id="PF16248">
    <property type="entry name" value="DUF4905"/>
    <property type="match status" value="1"/>
</dbReference>